<dbReference type="InterPro" id="IPR029058">
    <property type="entry name" value="AB_hydrolase_fold"/>
</dbReference>
<keyword evidence="1" id="KW-1133">Transmembrane helix</keyword>
<keyword evidence="3" id="KW-1185">Reference proteome</keyword>
<dbReference type="Proteomes" id="UP000813385">
    <property type="component" value="Unassembled WGS sequence"/>
</dbReference>
<comment type="caution">
    <text evidence="2">The sequence shown here is derived from an EMBL/GenBank/DDBJ whole genome shotgun (WGS) entry which is preliminary data.</text>
</comment>
<keyword evidence="1" id="KW-0812">Transmembrane</keyword>
<gene>
    <name evidence="2" type="ORF">B0T11DRAFT_128724</name>
</gene>
<dbReference type="Gene3D" id="3.40.50.1820">
    <property type="entry name" value="alpha/beta hydrolase"/>
    <property type="match status" value="1"/>
</dbReference>
<evidence type="ECO:0000256" key="1">
    <source>
        <dbReference type="SAM" id="Phobius"/>
    </source>
</evidence>
<protein>
    <recommendedName>
        <fullName evidence="4">AB hydrolase-1 domain-containing protein</fullName>
    </recommendedName>
</protein>
<name>A0A8K0TAW3_9PEZI</name>
<dbReference type="AlphaFoldDB" id="A0A8K0TAW3"/>
<accession>A0A8K0TAW3</accession>
<evidence type="ECO:0008006" key="4">
    <source>
        <dbReference type="Google" id="ProtNLM"/>
    </source>
</evidence>
<dbReference type="OrthoDB" id="6431331at2759"/>
<feature type="transmembrane region" description="Helical" evidence="1">
    <location>
        <begin position="12"/>
        <end position="37"/>
    </location>
</feature>
<evidence type="ECO:0000313" key="2">
    <source>
        <dbReference type="EMBL" id="KAH7354490.1"/>
    </source>
</evidence>
<dbReference type="PANTHER" id="PTHR37471">
    <property type="entry name" value="UNNAMED PRODUCT"/>
    <property type="match status" value="1"/>
</dbReference>
<sequence>MLLGQSRPEWALVKIGAALFAFPAVAAVLYFVLAAAIFGVRGIAHPFSIIVEVFGLVEILWYLVFYVPYREYLQRPGYHPPPLDRDARRALILECLDAIPDYDTFQKRWALGAQSEDIRRENIKDWLLWALFDRKGPPGADDAELEEYVDVFETKLGREIRPGRGDAGMLRLDFDRVRMLHRSLLWYMIVGAADMLTLVGMAFLGFRFRRQARSTFFTTFPFRPQTLLAPASPAPELSYFYRPHRSTTSRPIVLIHGIGIGYAPYLPLLRLIPRDVGIIAIEILPVSCRITAPLPPTDVVANAIATIAAHHQAVDAFPHDLVLTVHSFGSLYAAALLHNPRMSPSVHSLVLMDPVSLLLHLPDVAYNFTRRPPKFANELQIWLAVASDSNVAHTLARRICWREMRLTREDLLPDGMAAADGAHRALRRTTALFGGRDNVTNPDAVASYVYSGRARHAEIDRDEWRVSPARWTGHGELELMYLDGLDHGQAFLSPRYLPLLAKVLNTYAEREGPEPKMAEIA</sequence>
<organism evidence="2 3">
    <name type="scientific">Plectosphaerella cucumerina</name>
    <dbReference type="NCBI Taxonomy" id="40658"/>
    <lineage>
        <taxon>Eukaryota</taxon>
        <taxon>Fungi</taxon>
        <taxon>Dikarya</taxon>
        <taxon>Ascomycota</taxon>
        <taxon>Pezizomycotina</taxon>
        <taxon>Sordariomycetes</taxon>
        <taxon>Hypocreomycetidae</taxon>
        <taxon>Glomerellales</taxon>
        <taxon>Plectosphaerellaceae</taxon>
        <taxon>Plectosphaerella</taxon>
    </lineage>
</organism>
<dbReference type="EMBL" id="JAGPXD010000005">
    <property type="protein sequence ID" value="KAH7354490.1"/>
    <property type="molecule type" value="Genomic_DNA"/>
</dbReference>
<feature type="transmembrane region" description="Helical" evidence="1">
    <location>
        <begin position="43"/>
        <end position="65"/>
    </location>
</feature>
<keyword evidence="1" id="KW-0472">Membrane</keyword>
<evidence type="ECO:0000313" key="3">
    <source>
        <dbReference type="Proteomes" id="UP000813385"/>
    </source>
</evidence>
<proteinExistence type="predicted"/>
<reference evidence="2" key="1">
    <citation type="journal article" date="2021" name="Nat. Commun.">
        <title>Genetic determinants of endophytism in the Arabidopsis root mycobiome.</title>
        <authorList>
            <person name="Mesny F."/>
            <person name="Miyauchi S."/>
            <person name="Thiergart T."/>
            <person name="Pickel B."/>
            <person name="Atanasova L."/>
            <person name="Karlsson M."/>
            <person name="Huettel B."/>
            <person name="Barry K.W."/>
            <person name="Haridas S."/>
            <person name="Chen C."/>
            <person name="Bauer D."/>
            <person name="Andreopoulos W."/>
            <person name="Pangilinan J."/>
            <person name="LaButti K."/>
            <person name="Riley R."/>
            <person name="Lipzen A."/>
            <person name="Clum A."/>
            <person name="Drula E."/>
            <person name="Henrissat B."/>
            <person name="Kohler A."/>
            <person name="Grigoriev I.V."/>
            <person name="Martin F.M."/>
            <person name="Hacquard S."/>
        </authorList>
    </citation>
    <scope>NUCLEOTIDE SEQUENCE</scope>
    <source>
        <strain evidence="2">MPI-CAGE-AT-0016</strain>
    </source>
</reference>
<feature type="transmembrane region" description="Helical" evidence="1">
    <location>
        <begin position="184"/>
        <end position="206"/>
    </location>
</feature>
<dbReference type="PANTHER" id="PTHR37471:SF1">
    <property type="entry name" value="AB HYDROLASE-1 DOMAIN-CONTAINING PROTEIN"/>
    <property type="match status" value="1"/>
</dbReference>
<dbReference type="SUPFAM" id="SSF53474">
    <property type="entry name" value="alpha/beta-Hydrolases"/>
    <property type="match status" value="1"/>
</dbReference>